<dbReference type="InterPro" id="IPR010982">
    <property type="entry name" value="Lambda_DNA-bd_dom_sf"/>
</dbReference>
<dbReference type="PROSITE" id="PS50943">
    <property type="entry name" value="HTH_CROC1"/>
    <property type="match status" value="1"/>
</dbReference>
<organism evidence="2 3">
    <name type="scientific">Dactylosporangium matsuzakiense</name>
    <dbReference type="NCBI Taxonomy" id="53360"/>
    <lineage>
        <taxon>Bacteria</taxon>
        <taxon>Bacillati</taxon>
        <taxon>Actinomycetota</taxon>
        <taxon>Actinomycetes</taxon>
        <taxon>Micromonosporales</taxon>
        <taxon>Micromonosporaceae</taxon>
        <taxon>Dactylosporangium</taxon>
    </lineage>
</organism>
<dbReference type="AlphaFoldDB" id="A0A9W6KSB6"/>
<name>A0A9W6KSB6_9ACTN</name>
<evidence type="ECO:0000313" key="2">
    <source>
        <dbReference type="EMBL" id="GLL07246.1"/>
    </source>
</evidence>
<dbReference type="Gene3D" id="1.10.260.40">
    <property type="entry name" value="lambda repressor-like DNA-binding domains"/>
    <property type="match status" value="1"/>
</dbReference>
<keyword evidence="3" id="KW-1185">Reference proteome</keyword>
<dbReference type="Pfam" id="PF13560">
    <property type="entry name" value="HTH_31"/>
    <property type="match status" value="1"/>
</dbReference>
<feature type="domain" description="HTH cro/C1-type" evidence="1">
    <location>
        <begin position="22"/>
        <end position="78"/>
    </location>
</feature>
<dbReference type="RefSeq" id="WP_271190087.1">
    <property type="nucleotide sequence ID" value="NZ_BSFP01000089.1"/>
</dbReference>
<reference evidence="2" key="2">
    <citation type="submission" date="2023-01" db="EMBL/GenBank/DDBJ databases">
        <authorList>
            <person name="Sun Q."/>
            <person name="Evtushenko L."/>
        </authorList>
    </citation>
    <scope>NUCLEOTIDE SEQUENCE</scope>
    <source>
        <strain evidence="2">VKM Ac-1321</strain>
    </source>
</reference>
<evidence type="ECO:0000259" key="1">
    <source>
        <dbReference type="PROSITE" id="PS50943"/>
    </source>
</evidence>
<gene>
    <name evidence="2" type="ORF">GCM10017581_089980</name>
</gene>
<proteinExistence type="predicted"/>
<evidence type="ECO:0000313" key="3">
    <source>
        <dbReference type="Proteomes" id="UP001143480"/>
    </source>
</evidence>
<comment type="caution">
    <text evidence="2">The sequence shown here is derived from an EMBL/GenBank/DDBJ whole genome shotgun (WGS) entry which is preliminary data.</text>
</comment>
<dbReference type="SMART" id="SM00530">
    <property type="entry name" value="HTH_XRE"/>
    <property type="match status" value="1"/>
</dbReference>
<dbReference type="SUPFAM" id="SSF47413">
    <property type="entry name" value="lambda repressor-like DNA-binding domains"/>
    <property type="match status" value="1"/>
</dbReference>
<dbReference type="EMBL" id="BSFP01000089">
    <property type="protein sequence ID" value="GLL07246.1"/>
    <property type="molecule type" value="Genomic_DNA"/>
</dbReference>
<reference evidence="2" key="1">
    <citation type="journal article" date="2014" name="Int. J. Syst. Evol. Microbiol.">
        <title>Complete genome sequence of Corynebacterium casei LMG S-19264T (=DSM 44701T), isolated from a smear-ripened cheese.</title>
        <authorList>
            <consortium name="US DOE Joint Genome Institute (JGI-PGF)"/>
            <person name="Walter F."/>
            <person name="Albersmeier A."/>
            <person name="Kalinowski J."/>
            <person name="Ruckert C."/>
        </authorList>
    </citation>
    <scope>NUCLEOTIDE SEQUENCE</scope>
    <source>
        <strain evidence="2">VKM Ac-1321</strain>
    </source>
</reference>
<dbReference type="Gene3D" id="1.25.40.10">
    <property type="entry name" value="Tetratricopeptide repeat domain"/>
    <property type="match status" value="1"/>
</dbReference>
<accession>A0A9W6KSB6</accession>
<dbReference type="CDD" id="cd00093">
    <property type="entry name" value="HTH_XRE"/>
    <property type="match status" value="1"/>
</dbReference>
<dbReference type="Proteomes" id="UP001143480">
    <property type="component" value="Unassembled WGS sequence"/>
</dbReference>
<protein>
    <recommendedName>
        <fullName evidence="1">HTH cro/C1-type domain-containing protein</fullName>
    </recommendedName>
</protein>
<dbReference type="GO" id="GO:0003677">
    <property type="term" value="F:DNA binding"/>
    <property type="evidence" value="ECO:0007669"/>
    <property type="project" value="InterPro"/>
</dbReference>
<dbReference type="InterPro" id="IPR011990">
    <property type="entry name" value="TPR-like_helical_dom_sf"/>
</dbReference>
<sequence length="443" mass="47812">MPQAPKPLDADLSGRHKFGAELRAARLARGVSQAELARLVHVSPDLIAKVEKAVRWPTDALAASCDRALDTDGRLAALWPSVAREREAGKRQEPNNAAVADYPGVLEPIGEVAGRLWRLSDATAEAALSVLEIGTADLVDRYEIEDPATVAPDAVALRRDIASMMSARPSPGQRQRLFGLAGRASGLLAYMAVNLGRFAHSDAYGAEAYALAEAAGDRGLMAWVRGTQSFACYYRRDYARAVEYARDGLRTAGGGPQALRLKINCEARALAFLPGRKHEAEQAVTQAYKIADQLDVADGISPCIAFDPYSRGRVVANAITVFQTLGEVDRAIGLLKEIEGTVQTSNSGWSRSLVDLDHAAVLLRARHPDVEQAMQLAGSALAASADRPITSVVQRGQALARSAAQFGEIPAVRDFRERLRTVIATSDHQRHGLTRFRHLRSQA</sequence>
<dbReference type="InterPro" id="IPR001387">
    <property type="entry name" value="Cro/C1-type_HTH"/>
</dbReference>